<feature type="signal peptide" evidence="2">
    <location>
        <begin position="1"/>
        <end position="25"/>
    </location>
</feature>
<dbReference type="Pfam" id="PF20332">
    <property type="entry name" value="DUF6627"/>
    <property type="match status" value="1"/>
</dbReference>
<evidence type="ECO:0000256" key="1">
    <source>
        <dbReference type="SAM" id="Phobius"/>
    </source>
</evidence>
<dbReference type="InterPro" id="IPR046735">
    <property type="entry name" value="PA2779-like"/>
</dbReference>
<keyword evidence="1" id="KW-1133">Transmembrane helix</keyword>
<dbReference type="RefSeq" id="WP_110284027.1">
    <property type="nucleotide sequence ID" value="NZ_JAKVPY010000010.1"/>
</dbReference>
<keyword evidence="1" id="KW-0812">Transmembrane</keyword>
<keyword evidence="1" id="KW-0472">Membrane</keyword>
<dbReference type="EMBL" id="JAKVPY010000010">
    <property type="protein sequence ID" value="MCH4563466.1"/>
    <property type="molecule type" value="Genomic_DNA"/>
</dbReference>
<evidence type="ECO:0000313" key="4">
    <source>
        <dbReference type="Proteomes" id="UP001202117"/>
    </source>
</evidence>
<keyword evidence="4" id="KW-1185">Reference proteome</keyword>
<dbReference type="PIRSF" id="PIRSF029543">
    <property type="entry name" value="UCP029543"/>
    <property type="match status" value="1"/>
</dbReference>
<sequence>MKKICRYLSPLLIAALVLGSLPVAAAPQATPGSDLISTQAALNAERPQTDRERIHEILAREEVQQQLVAQGVDLAEVEARVAALSDEEAAQMAEQLEQLPAGAGVGSVVGALFAVFVILLVTDILGLTNVFPFTR</sequence>
<evidence type="ECO:0000313" key="3">
    <source>
        <dbReference type="EMBL" id="MCH4563466.1"/>
    </source>
</evidence>
<proteinExistence type="predicted"/>
<name>A0ABS9RUC7_9GAMM</name>
<keyword evidence="2" id="KW-0732">Signal</keyword>
<comment type="caution">
    <text evidence="3">The sequence shown here is derived from an EMBL/GenBank/DDBJ whole genome shotgun (WGS) entry which is preliminary data.</text>
</comment>
<protein>
    <submittedName>
        <fullName evidence="3">PA2779 family protein</fullName>
    </submittedName>
</protein>
<reference evidence="3 4" key="1">
    <citation type="submission" date="2022-02" db="EMBL/GenBank/DDBJ databases">
        <title>Halomonas fukangensis sp. nov., a halophilic bacterium isolated from a bulk soil of Kalidium foliatum at Fukang.</title>
        <authorList>
            <person name="Huang Y."/>
        </authorList>
    </citation>
    <scope>NUCLEOTIDE SEQUENCE [LARGE SCALE GENOMIC DNA]</scope>
    <source>
        <strain evidence="3 4">EGI 63088</strain>
    </source>
</reference>
<dbReference type="InterPro" id="IPR016924">
    <property type="entry name" value="UCP029543"/>
</dbReference>
<accession>A0ABS9RUC7</accession>
<feature type="transmembrane region" description="Helical" evidence="1">
    <location>
        <begin position="108"/>
        <end position="131"/>
    </location>
</feature>
<gene>
    <name evidence="3" type="ORF">MKP05_10020</name>
</gene>
<dbReference type="Proteomes" id="UP001202117">
    <property type="component" value="Unassembled WGS sequence"/>
</dbReference>
<feature type="chain" id="PRO_5046860136" evidence="2">
    <location>
        <begin position="26"/>
        <end position="135"/>
    </location>
</feature>
<evidence type="ECO:0000256" key="2">
    <source>
        <dbReference type="SAM" id="SignalP"/>
    </source>
</evidence>
<organism evidence="3 4">
    <name type="scientific">Halomonas flagellata</name>
    <dbReference type="NCBI Taxonomy" id="2920385"/>
    <lineage>
        <taxon>Bacteria</taxon>
        <taxon>Pseudomonadati</taxon>
        <taxon>Pseudomonadota</taxon>
        <taxon>Gammaproteobacteria</taxon>
        <taxon>Oceanospirillales</taxon>
        <taxon>Halomonadaceae</taxon>
        <taxon>Halomonas</taxon>
    </lineage>
</organism>
<dbReference type="NCBIfam" id="NF033919">
    <property type="entry name" value="PA2779_fam"/>
    <property type="match status" value="1"/>
</dbReference>